<dbReference type="AlphaFoldDB" id="A0AAE4L6G4"/>
<reference evidence="3" key="1">
    <citation type="submission" date="2023-10" db="EMBL/GenBank/DDBJ databases">
        <title>Genome of Potential pathogenic bacteria in Crohn's disease.</title>
        <authorList>
            <person name="Rodriguez-Palacios A."/>
        </authorList>
    </citation>
    <scope>NUCLEOTIDE SEQUENCE</scope>
    <source>
        <strain evidence="3">CavFT-hAR11</strain>
    </source>
</reference>
<name>A0AAE4L6G4_PHOVU</name>
<dbReference type="InterPro" id="IPR032492">
    <property type="entry name" value="DUF5045"/>
</dbReference>
<feature type="chain" id="PRO_5041957729" evidence="1">
    <location>
        <begin position="22"/>
        <end position="244"/>
    </location>
</feature>
<evidence type="ECO:0000313" key="4">
    <source>
        <dbReference type="Proteomes" id="UP001181239"/>
    </source>
</evidence>
<accession>A0AAE4L6G4</accession>
<comment type="caution">
    <text evidence="3">The sequence shown here is derived from an EMBL/GenBank/DDBJ whole genome shotgun (WGS) entry which is preliminary data.</text>
</comment>
<protein>
    <submittedName>
        <fullName evidence="3">DUF5045 domain-containing protein</fullName>
    </submittedName>
</protein>
<proteinExistence type="predicted"/>
<keyword evidence="1" id="KW-0732">Signal</keyword>
<gene>
    <name evidence="3" type="ORF">RVH43_14040</name>
</gene>
<evidence type="ECO:0000259" key="2">
    <source>
        <dbReference type="Pfam" id="PF16464"/>
    </source>
</evidence>
<dbReference type="EMBL" id="JAWDET010000006">
    <property type="protein sequence ID" value="MDU0241714.1"/>
    <property type="molecule type" value="Genomic_DNA"/>
</dbReference>
<dbReference type="Pfam" id="PF16464">
    <property type="entry name" value="DUF5045"/>
    <property type="match status" value="1"/>
</dbReference>
<organism evidence="3 4">
    <name type="scientific">Phocaeicola vulgatus</name>
    <name type="common">Bacteroides vulgatus</name>
    <dbReference type="NCBI Taxonomy" id="821"/>
    <lineage>
        <taxon>Bacteria</taxon>
        <taxon>Pseudomonadati</taxon>
        <taxon>Bacteroidota</taxon>
        <taxon>Bacteroidia</taxon>
        <taxon>Bacteroidales</taxon>
        <taxon>Bacteroidaceae</taxon>
        <taxon>Phocaeicola</taxon>
    </lineage>
</organism>
<evidence type="ECO:0000313" key="3">
    <source>
        <dbReference type="EMBL" id="MDU0241714.1"/>
    </source>
</evidence>
<sequence length="244" mass="27993">MKRVICSLLFLLPIIGTKVTAQSMTYLPDVAKRNQIQVMELGAGVLTPDFYYNMFHKNYKKTAYLPTSPKNSLRMTTYLSSKPQVEFADSIEADLKSRAKIEALNLADREVDLAWTSIGNKLDNTLRKYRNNINSLSGKTKNDEIEEWKSLADQYDFAIKTIKKAYLANSQRQKQYMTIYDEICKTNELLVDRVKTLTLKKAANRVLNVMSSNISHRVKEESLAGYNRWIGVTDKIQTKTTTQK</sequence>
<dbReference type="Proteomes" id="UP001181239">
    <property type="component" value="Unassembled WGS sequence"/>
</dbReference>
<feature type="domain" description="DUF5045" evidence="2">
    <location>
        <begin position="21"/>
        <end position="105"/>
    </location>
</feature>
<dbReference type="RefSeq" id="WP_117463280.1">
    <property type="nucleotide sequence ID" value="NZ_CAXUDV010000049.1"/>
</dbReference>
<evidence type="ECO:0000256" key="1">
    <source>
        <dbReference type="SAM" id="SignalP"/>
    </source>
</evidence>
<feature type="signal peptide" evidence="1">
    <location>
        <begin position="1"/>
        <end position="21"/>
    </location>
</feature>